<dbReference type="Proteomes" id="UP001165587">
    <property type="component" value="Unassembled WGS sequence"/>
</dbReference>
<feature type="transmembrane region" description="Helical" evidence="5">
    <location>
        <begin position="384"/>
        <end position="405"/>
    </location>
</feature>
<proteinExistence type="predicted"/>
<sequence length="423" mass="43487">MKRVLVFAAVNLVVLGALTAPVVTGLPLLIARLVPEGERTGVLAFVTVCGAIASVVANPLFGLASDRTPGRFGRRRPWLLGGVVLGFGATVLVLNAGSVAALAVGWVLAQTAYNASLAAVAALLGDQVEEQRRASASGIFGAAAFLGTLPPLALAALVPDRLDIVMLTMPTAALAVGFIACLVIRDTPLAQVRRTSLTGSARRLGLRGLELRRYSLFGWVWLQRFMLQLAFSLVTTFTLYFVAVRFVLSPEGASPAVAVTTLIGGAGIVLSALVTGFVASRRGRYGPFIVAASLGLAAAAALRALAPDVPVLWAGAALGGVALGAFYAVDLALALRAIPAGRSGTFLGVFNIAETIPQAIAPAVALGLLALAGPDPVTETPENYTALYLAAGGVALLALLPLPFLRPILTRAAPADPEPRVPR</sequence>
<feature type="transmembrane region" description="Helical" evidence="5">
    <location>
        <begin position="225"/>
        <end position="248"/>
    </location>
</feature>
<dbReference type="CDD" id="cd06174">
    <property type="entry name" value="MFS"/>
    <property type="match status" value="1"/>
</dbReference>
<evidence type="ECO:0000313" key="7">
    <source>
        <dbReference type="EMBL" id="MCS5726899.1"/>
    </source>
</evidence>
<dbReference type="PANTHER" id="PTHR23528">
    <property type="match status" value="1"/>
</dbReference>
<gene>
    <name evidence="7" type="ORF">N1028_13445</name>
</gene>
<feature type="transmembrane region" description="Helical" evidence="5">
    <location>
        <begin position="136"/>
        <end position="158"/>
    </location>
</feature>
<feature type="transmembrane region" description="Helical" evidence="5">
    <location>
        <begin position="164"/>
        <end position="184"/>
    </location>
</feature>
<accession>A0AA41XI86</accession>
<dbReference type="InterPro" id="IPR011701">
    <property type="entry name" value="MFS"/>
</dbReference>
<evidence type="ECO:0000256" key="3">
    <source>
        <dbReference type="ARBA" id="ARBA00022989"/>
    </source>
</evidence>
<feature type="transmembrane region" description="Helical" evidence="5">
    <location>
        <begin position="103"/>
        <end position="124"/>
    </location>
</feature>
<keyword evidence="4 5" id="KW-0472">Membrane</keyword>
<name>A0AA41XI86_9MICO</name>
<dbReference type="PANTHER" id="PTHR23528:SF1">
    <property type="entry name" value="MAJOR FACILITATOR SUPERFAMILY (MFS) PROFILE DOMAIN-CONTAINING PROTEIN"/>
    <property type="match status" value="1"/>
</dbReference>
<dbReference type="GO" id="GO:0022857">
    <property type="term" value="F:transmembrane transporter activity"/>
    <property type="evidence" value="ECO:0007669"/>
    <property type="project" value="InterPro"/>
</dbReference>
<feature type="transmembrane region" description="Helical" evidence="5">
    <location>
        <begin position="43"/>
        <end position="65"/>
    </location>
</feature>
<protein>
    <submittedName>
        <fullName evidence="7">MFS transporter</fullName>
    </submittedName>
</protein>
<organism evidence="7 8">
    <name type="scientific">Herbiconiux oxytropis</name>
    <dbReference type="NCBI Taxonomy" id="2970915"/>
    <lineage>
        <taxon>Bacteria</taxon>
        <taxon>Bacillati</taxon>
        <taxon>Actinomycetota</taxon>
        <taxon>Actinomycetes</taxon>
        <taxon>Micrococcales</taxon>
        <taxon>Microbacteriaceae</taxon>
        <taxon>Herbiconiux</taxon>
    </lineage>
</organism>
<dbReference type="RefSeq" id="WP_259529801.1">
    <property type="nucleotide sequence ID" value="NZ_JANLCK010000007.1"/>
</dbReference>
<keyword evidence="2 5" id="KW-0812">Transmembrane</keyword>
<feature type="transmembrane region" description="Helical" evidence="5">
    <location>
        <begin position="77"/>
        <end position="97"/>
    </location>
</feature>
<feature type="transmembrane region" description="Helical" evidence="5">
    <location>
        <begin position="312"/>
        <end position="335"/>
    </location>
</feature>
<dbReference type="Gene3D" id="1.20.1250.20">
    <property type="entry name" value="MFS general substrate transporter like domains"/>
    <property type="match status" value="1"/>
</dbReference>
<reference evidence="7" key="1">
    <citation type="submission" date="2022-08" db="EMBL/GenBank/DDBJ databases">
        <authorList>
            <person name="Deng Y."/>
            <person name="Han X.-F."/>
            <person name="Zhang Y.-Q."/>
        </authorList>
    </citation>
    <scope>NUCLEOTIDE SEQUENCE</scope>
    <source>
        <strain evidence="7">CPCC 203407</strain>
    </source>
</reference>
<dbReference type="Pfam" id="PF07690">
    <property type="entry name" value="MFS_1"/>
    <property type="match status" value="1"/>
</dbReference>
<evidence type="ECO:0000259" key="6">
    <source>
        <dbReference type="PROSITE" id="PS50850"/>
    </source>
</evidence>
<dbReference type="EMBL" id="JANLCK010000007">
    <property type="protein sequence ID" value="MCS5726899.1"/>
    <property type="molecule type" value="Genomic_DNA"/>
</dbReference>
<comment type="caution">
    <text evidence="7">The sequence shown here is derived from an EMBL/GenBank/DDBJ whole genome shotgun (WGS) entry which is preliminary data.</text>
</comment>
<comment type="subcellular location">
    <subcellularLocation>
        <location evidence="1">Cell membrane</location>
        <topology evidence="1">Multi-pass membrane protein</topology>
    </subcellularLocation>
</comment>
<dbReference type="PROSITE" id="PS50850">
    <property type="entry name" value="MFS"/>
    <property type="match status" value="1"/>
</dbReference>
<keyword evidence="3 5" id="KW-1133">Transmembrane helix</keyword>
<evidence type="ECO:0000256" key="1">
    <source>
        <dbReference type="ARBA" id="ARBA00004651"/>
    </source>
</evidence>
<evidence type="ECO:0000256" key="2">
    <source>
        <dbReference type="ARBA" id="ARBA00022692"/>
    </source>
</evidence>
<evidence type="ECO:0000313" key="8">
    <source>
        <dbReference type="Proteomes" id="UP001165587"/>
    </source>
</evidence>
<evidence type="ECO:0000256" key="4">
    <source>
        <dbReference type="ARBA" id="ARBA00023136"/>
    </source>
</evidence>
<dbReference type="SUPFAM" id="SSF103473">
    <property type="entry name" value="MFS general substrate transporter"/>
    <property type="match status" value="1"/>
</dbReference>
<dbReference type="AlphaFoldDB" id="A0AA41XI86"/>
<feature type="transmembrane region" description="Helical" evidence="5">
    <location>
        <begin position="254"/>
        <end position="278"/>
    </location>
</feature>
<feature type="domain" description="Major facilitator superfamily (MFS) profile" evidence="6">
    <location>
        <begin position="216"/>
        <end position="423"/>
    </location>
</feature>
<dbReference type="InterPro" id="IPR020846">
    <property type="entry name" value="MFS_dom"/>
</dbReference>
<dbReference type="GO" id="GO:0005886">
    <property type="term" value="C:plasma membrane"/>
    <property type="evidence" value="ECO:0007669"/>
    <property type="project" value="UniProtKB-SubCell"/>
</dbReference>
<keyword evidence="8" id="KW-1185">Reference proteome</keyword>
<feature type="transmembrane region" description="Helical" evidence="5">
    <location>
        <begin position="347"/>
        <end position="372"/>
    </location>
</feature>
<feature type="transmembrane region" description="Helical" evidence="5">
    <location>
        <begin position="285"/>
        <end position="306"/>
    </location>
</feature>
<evidence type="ECO:0000256" key="5">
    <source>
        <dbReference type="SAM" id="Phobius"/>
    </source>
</evidence>
<dbReference type="InterPro" id="IPR036259">
    <property type="entry name" value="MFS_trans_sf"/>
</dbReference>